<evidence type="ECO:0000313" key="2">
    <source>
        <dbReference type="Proteomes" id="UP001194539"/>
    </source>
</evidence>
<reference evidence="1 2" key="1">
    <citation type="submission" date="2020-07" db="EMBL/GenBank/DDBJ databases">
        <title>Bradyrhizobium diversity isolated from nodules of indigenous legumes of Western Australia.</title>
        <authorList>
            <person name="Klepa M.S."/>
        </authorList>
    </citation>
    <scope>NUCLEOTIDE SEQUENCE [LARGE SCALE GENOMIC DNA]</scope>
    <source>
        <strain evidence="1 2">CNPSo 4019</strain>
    </source>
</reference>
<sequence length="173" mass="19525">MHFDEVVSGAKLVRFRPFQKLVKRHKKTGKAISPSANAIMKVLMGHAYNLGLHDLSDTFNEAFDSDLRNSIAHADYTLVRDGMRLRRRYGEDVREISWAELDTIIVKGLNFFGYMRDLIKLHIETYDPPKTIQAQLNEREPVTAWTIFYGPASGKFGVTTGAAPPDGYNNPPA</sequence>
<evidence type="ECO:0000313" key="1">
    <source>
        <dbReference type="EMBL" id="MBH5388535.1"/>
    </source>
</evidence>
<accession>A0ABS0P5G7</accession>
<gene>
    <name evidence="1" type="ORF">H1B27_19925</name>
</gene>
<evidence type="ECO:0008006" key="3">
    <source>
        <dbReference type="Google" id="ProtNLM"/>
    </source>
</evidence>
<organism evidence="1 2">
    <name type="scientific">Bradyrhizobium diversitatis</name>
    <dbReference type="NCBI Taxonomy" id="2755406"/>
    <lineage>
        <taxon>Bacteria</taxon>
        <taxon>Pseudomonadati</taxon>
        <taxon>Pseudomonadota</taxon>
        <taxon>Alphaproteobacteria</taxon>
        <taxon>Hyphomicrobiales</taxon>
        <taxon>Nitrobacteraceae</taxon>
        <taxon>Bradyrhizobium</taxon>
    </lineage>
</organism>
<proteinExistence type="predicted"/>
<keyword evidence="2" id="KW-1185">Reference proteome</keyword>
<name>A0ABS0P5G7_9BRAD</name>
<comment type="caution">
    <text evidence="1">The sequence shown here is derived from an EMBL/GenBank/DDBJ whole genome shotgun (WGS) entry which is preliminary data.</text>
</comment>
<dbReference type="EMBL" id="JACEGD010000017">
    <property type="protein sequence ID" value="MBH5388535.1"/>
    <property type="molecule type" value="Genomic_DNA"/>
</dbReference>
<dbReference type="Proteomes" id="UP001194539">
    <property type="component" value="Unassembled WGS sequence"/>
</dbReference>
<protein>
    <recommendedName>
        <fullName evidence="3">RiboL-PSP-HEPN domain-containing protein</fullName>
    </recommendedName>
</protein>
<dbReference type="RefSeq" id="WP_197967220.1">
    <property type="nucleotide sequence ID" value="NZ_JACEGD010000017.1"/>
</dbReference>